<dbReference type="InterPro" id="IPR001374">
    <property type="entry name" value="R3H_dom"/>
</dbReference>
<dbReference type="InterPro" id="IPR036867">
    <property type="entry name" value="R3H_dom_sf"/>
</dbReference>
<dbReference type="EMBL" id="KK852446">
    <property type="protein sequence ID" value="KDR23739.1"/>
    <property type="molecule type" value="Genomic_DNA"/>
</dbReference>
<keyword evidence="4" id="KW-1185">Reference proteome</keyword>
<dbReference type="InterPro" id="IPR035979">
    <property type="entry name" value="RBD_domain_sf"/>
</dbReference>
<dbReference type="Pfam" id="PF01424">
    <property type="entry name" value="R3H"/>
    <property type="match status" value="1"/>
</dbReference>
<dbReference type="GO" id="GO:0003676">
    <property type="term" value="F:nucleic acid binding"/>
    <property type="evidence" value="ECO:0007669"/>
    <property type="project" value="UniProtKB-UniRule"/>
</dbReference>
<dbReference type="PROSITE" id="PS51061">
    <property type="entry name" value="R3H"/>
    <property type="match status" value="1"/>
</dbReference>
<feature type="domain" description="R3H" evidence="2">
    <location>
        <begin position="6"/>
        <end position="73"/>
    </location>
</feature>
<name>A0A067RV38_ZOONE</name>
<proteinExistence type="predicted"/>
<dbReference type="Gene3D" id="3.30.1370.50">
    <property type="entry name" value="R3H-like domain"/>
    <property type="match status" value="1"/>
</dbReference>
<dbReference type="OMA" id="YRRYLIH"/>
<dbReference type="InterPro" id="IPR039884">
    <property type="entry name" value="R3HC1/R3HCL"/>
</dbReference>
<gene>
    <name evidence="3" type="ORF">L798_06025</name>
</gene>
<feature type="compositionally biased region" description="Basic and acidic residues" evidence="1">
    <location>
        <begin position="347"/>
        <end position="360"/>
    </location>
</feature>
<feature type="region of interest" description="Disordered" evidence="1">
    <location>
        <begin position="136"/>
        <end position="266"/>
    </location>
</feature>
<dbReference type="Gene3D" id="3.30.70.330">
    <property type="match status" value="1"/>
</dbReference>
<evidence type="ECO:0000256" key="1">
    <source>
        <dbReference type="SAM" id="MobiDB-lite"/>
    </source>
</evidence>
<dbReference type="FunCoup" id="A0A067RV38">
    <property type="interactions" value="636"/>
</dbReference>
<dbReference type="InterPro" id="IPR012677">
    <property type="entry name" value="Nucleotide-bd_a/b_plait_sf"/>
</dbReference>
<dbReference type="Proteomes" id="UP000027135">
    <property type="component" value="Unassembled WGS sequence"/>
</dbReference>
<evidence type="ECO:0000313" key="3">
    <source>
        <dbReference type="EMBL" id="KDR23739.1"/>
    </source>
</evidence>
<sequence length="644" mass="72451">LSFQDHEFVNCVVADIKQFVNRSRKNRSVLVFPPVNNYRRFLIHKVSEEYPEELCTFSIGQGHGRRTVVCFKRLLIRDLHQTRPTDEPVSDTSQPVKRLGTMGVECQRVADEAAAAPAKDNNVKRGKAVPTVGIYRPPAARRSEEQTAPLPRSGPSTVEIKCDRTRPGRQRRPDIQVYVPRARRLLTGGQDRIATSTTSTPSCQESSGQNLRTQENLLSKNLTRPSQKSNSLLPSKDHKSKSAAFQCDSLPLNSVSLGPDPNETDMEVSKWTESMGQAGESNCDLSNFSSEVNDVEQFNMDSMAKSSDDSDQFQDFSDAVHENEFSNSRDEEVRNIYGDTSSPSSVVREKRDGSSEDGVRSKNTFVSDECHKKNENDCRVQEEQNRKNRRIIRRNYMSDVLIISEPVKDVTPLSKHVDSSSDNTLLPSGVFNKKKKVQCKADKHKSSPVSDLVSLNLNPDECTWDMMFDDDGECLDPKLMEELTKSVGSVTIEKPQSDYRSFQSHVELVGGTDDEFSHVLEIYNFPAEFKTNDLCAVFSPYMKRGFEIKWVDDTHALGVFSSSVVAAEVLAAHHPFVKTRPLHEATHESRMKARRSAEFLQPCRVRPETCAALARRLVTGALGVRLNTSREEREAERKILSEAR</sequence>
<dbReference type="SUPFAM" id="SSF82708">
    <property type="entry name" value="R3H domain"/>
    <property type="match status" value="1"/>
</dbReference>
<accession>A0A067RV38</accession>
<dbReference type="eggNOG" id="KOG4483">
    <property type="taxonomic scope" value="Eukaryota"/>
</dbReference>
<organism evidence="3 4">
    <name type="scientific">Zootermopsis nevadensis</name>
    <name type="common">Dampwood termite</name>
    <dbReference type="NCBI Taxonomy" id="136037"/>
    <lineage>
        <taxon>Eukaryota</taxon>
        <taxon>Metazoa</taxon>
        <taxon>Ecdysozoa</taxon>
        <taxon>Arthropoda</taxon>
        <taxon>Hexapoda</taxon>
        <taxon>Insecta</taxon>
        <taxon>Pterygota</taxon>
        <taxon>Neoptera</taxon>
        <taxon>Polyneoptera</taxon>
        <taxon>Dictyoptera</taxon>
        <taxon>Blattodea</taxon>
        <taxon>Blattoidea</taxon>
        <taxon>Termitoidae</taxon>
        <taxon>Termopsidae</taxon>
        <taxon>Zootermopsis</taxon>
    </lineage>
</organism>
<dbReference type="PANTHER" id="PTHR21678:SF0">
    <property type="entry name" value="C3H1-TYPE DOMAIN-CONTAINING PROTEIN"/>
    <property type="match status" value="1"/>
</dbReference>
<dbReference type="SUPFAM" id="SSF54928">
    <property type="entry name" value="RNA-binding domain, RBD"/>
    <property type="match status" value="1"/>
</dbReference>
<feature type="compositionally biased region" description="Polar residues" evidence="1">
    <location>
        <begin position="193"/>
        <end position="233"/>
    </location>
</feature>
<feature type="non-terminal residue" evidence="3">
    <location>
        <position position="1"/>
    </location>
</feature>
<feature type="region of interest" description="Disordered" evidence="1">
    <location>
        <begin position="322"/>
        <end position="363"/>
    </location>
</feature>
<evidence type="ECO:0000313" key="4">
    <source>
        <dbReference type="Proteomes" id="UP000027135"/>
    </source>
</evidence>
<protein>
    <recommendedName>
        <fullName evidence="2">R3H domain-containing protein</fullName>
    </recommendedName>
</protein>
<dbReference type="InParanoid" id="A0A067RV38"/>
<dbReference type="PANTHER" id="PTHR21678">
    <property type="entry name" value="GROWTH INHIBITION AND DIFFERENTIATION RELATED PROTEIN 88"/>
    <property type="match status" value="1"/>
</dbReference>
<dbReference type="AlphaFoldDB" id="A0A067RV38"/>
<evidence type="ECO:0000259" key="2">
    <source>
        <dbReference type="PROSITE" id="PS51061"/>
    </source>
</evidence>
<feature type="non-terminal residue" evidence="3">
    <location>
        <position position="644"/>
    </location>
</feature>
<feature type="compositionally biased region" description="Basic and acidic residues" evidence="1">
    <location>
        <begin position="322"/>
        <end position="334"/>
    </location>
</feature>
<feature type="compositionally biased region" description="Basic and acidic residues" evidence="1">
    <location>
        <begin position="160"/>
        <end position="174"/>
    </location>
</feature>
<reference evidence="3 4" key="1">
    <citation type="journal article" date="2014" name="Nat. Commun.">
        <title>Molecular traces of alternative social organization in a termite genome.</title>
        <authorList>
            <person name="Terrapon N."/>
            <person name="Li C."/>
            <person name="Robertson H.M."/>
            <person name="Ji L."/>
            <person name="Meng X."/>
            <person name="Booth W."/>
            <person name="Chen Z."/>
            <person name="Childers C.P."/>
            <person name="Glastad K.M."/>
            <person name="Gokhale K."/>
            <person name="Gowin J."/>
            <person name="Gronenberg W."/>
            <person name="Hermansen R.A."/>
            <person name="Hu H."/>
            <person name="Hunt B.G."/>
            <person name="Huylmans A.K."/>
            <person name="Khalil S.M."/>
            <person name="Mitchell R.D."/>
            <person name="Munoz-Torres M.C."/>
            <person name="Mustard J.A."/>
            <person name="Pan H."/>
            <person name="Reese J.T."/>
            <person name="Scharf M.E."/>
            <person name="Sun F."/>
            <person name="Vogel H."/>
            <person name="Xiao J."/>
            <person name="Yang W."/>
            <person name="Yang Z."/>
            <person name="Yang Z."/>
            <person name="Zhou J."/>
            <person name="Zhu J."/>
            <person name="Brent C.S."/>
            <person name="Elsik C.G."/>
            <person name="Goodisman M.A."/>
            <person name="Liberles D.A."/>
            <person name="Roe R.M."/>
            <person name="Vargo E.L."/>
            <person name="Vilcinskas A."/>
            <person name="Wang J."/>
            <person name="Bornberg-Bauer E."/>
            <person name="Korb J."/>
            <person name="Zhang G."/>
            <person name="Liebig J."/>
        </authorList>
    </citation>
    <scope>NUCLEOTIDE SEQUENCE [LARGE SCALE GENOMIC DNA]</scope>
    <source>
        <tissue evidence="3">Whole organism</tissue>
    </source>
</reference>